<dbReference type="SUPFAM" id="SSF51445">
    <property type="entry name" value="(Trans)glycosidases"/>
    <property type="match status" value="1"/>
</dbReference>
<dbReference type="InterPro" id="IPR017853">
    <property type="entry name" value="GH"/>
</dbReference>
<dbReference type="AlphaFoldDB" id="A0A1I8NRP1"/>
<dbReference type="VEuPathDB" id="VectorBase:SCAU001437"/>
<dbReference type="PANTHER" id="PTHR11177:SF317">
    <property type="entry name" value="CHITINASE 12-RELATED"/>
    <property type="match status" value="1"/>
</dbReference>
<evidence type="ECO:0000313" key="4">
    <source>
        <dbReference type="EnsemblMetazoa" id="SCAU001437-PA"/>
    </source>
</evidence>
<dbReference type="GO" id="GO:0005975">
    <property type="term" value="P:carbohydrate metabolic process"/>
    <property type="evidence" value="ECO:0007669"/>
    <property type="project" value="InterPro"/>
</dbReference>
<sequence>MQISISFLISTLIASLEAQKYMINCFYGSWASKTLKPQLLPQGINPNLCTHITYAFFELTGSGRVNRHEHEYATLAAFSKLKSNKGKPKLIAAIGGPSVKAEQFTAIAADEEARTQLVTSVAMLLRDYSFDGADLHWYFPGRRFHNEDKENFVTLLRDLKAELNENGFISGVTVSGEVEYAARWYNVSQISPNVDFINVMAYNYTSSIFPVFHAPLFGETSHVEASMNFWIAHGAPAGKLNLGVALIGRSFKIKILKPELRTTTSGPLEKTTMAPVKETTMAPVKKTTLAPNVTTTPFPRFNTFTQMCIRGKNKSAHYHYIPRVETAFMIEGNVLTGFENDQSLGAKMGFVKKHSLGGVMIWSLENEDFLGRCGLKFRILRLINTLLK</sequence>
<dbReference type="GO" id="GO:0005576">
    <property type="term" value="C:extracellular region"/>
    <property type="evidence" value="ECO:0007669"/>
    <property type="project" value="TreeGrafter"/>
</dbReference>
<reference evidence="4" key="1">
    <citation type="submission" date="2020-05" db="UniProtKB">
        <authorList>
            <consortium name="EnsemblMetazoa"/>
        </authorList>
    </citation>
    <scope>IDENTIFICATION</scope>
    <source>
        <strain evidence="4">USDA</strain>
    </source>
</reference>
<keyword evidence="1 2" id="KW-0732">Signal</keyword>
<name>A0A1I8NRP1_STOCA</name>
<feature type="domain" description="GH18" evidence="3">
    <location>
        <begin position="21"/>
        <end position="388"/>
    </location>
</feature>
<dbReference type="InterPro" id="IPR001223">
    <property type="entry name" value="Glyco_hydro18_cat"/>
</dbReference>
<organism evidence="4 5">
    <name type="scientific">Stomoxys calcitrans</name>
    <name type="common">Stable fly</name>
    <name type="synonym">Conops calcitrans</name>
    <dbReference type="NCBI Taxonomy" id="35570"/>
    <lineage>
        <taxon>Eukaryota</taxon>
        <taxon>Metazoa</taxon>
        <taxon>Ecdysozoa</taxon>
        <taxon>Arthropoda</taxon>
        <taxon>Hexapoda</taxon>
        <taxon>Insecta</taxon>
        <taxon>Pterygota</taxon>
        <taxon>Neoptera</taxon>
        <taxon>Endopterygota</taxon>
        <taxon>Diptera</taxon>
        <taxon>Brachycera</taxon>
        <taxon>Muscomorpha</taxon>
        <taxon>Muscoidea</taxon>
        <taxon>Muscidae</taxon>
        <taxon>Stomoxys</taxon>
    </lineage>
</organism>
<dbReference type="Gene3D" id="3.20.20.80">
    <property type="entry name" value="Glycosidases"/>
    <property type="match status" value="1"/>
</dbReference>
<dbReference type="GO" id="GO:0004568">
    <property type="term" value="F:chitinase activity"/>
    <property type="evidence" value="ECO:0007669"/>
    <property type="project" value="TreeGrafter"/>
</dbReference>
<dbReference type="InterPro" id="IPR029070">
    <property type="entry name" value="Chitinase_insertion_sf"/>
</dbReference>
<dbReference type="STRING" id="35570.A0A1I8NRP1"/>
<gene>
    <name evidence="4" type="primary">106083218</name>
</gene>
<dbReference type="EnsemblMetazoa" id="SCAU001437-RA">
    <property type="protein sequence ID" value="SCAU001437-PA"/>
    <property type="gene ID" value="SCAU001437"/>
</dbReference>
<dbReference type="Proteomes" id="UP000095300">
    <property type="component" value="Unassembled WGS sequence"/>
</dbReference>
<dbReference type="GO" id="GO:0006032">
    <property type="term" value="P:chitin catabolic process"/>
    <property type="evidence" value="ECO:0007669"/>
    <property type="project" value="TreeGrafter"/>
</dbReference>
<keyword evidence="5" id="KW-1185">Reference proteome</keyword>
<evidence type="ECO:0000256" key="2">
    <source>
        <dbReference type="SAM" id="SignalP"/>
    </source>
</evidence>
<dbReference type="PROSITE" id="PS51910">
    <property type="entry name" value="GH18_2"/>
    <property type="match status" value="1"/>
</dbReference>
<feature type="chain" id="PRO_5009325447" description="GH18 domain-containing protein" evidence="2">
    <location>
        <begin position="19"/>
        <end position="388"/>
    </location>
</feature>
<dbReference type="GO" id="GO:0008061">
    <property type="term" value="F:chitin binding"/>
    <property type="evidence" value="ECO:0007669"/>
    <property type="project" value="InterPro"/>
</dbReference>
<dbReference type="InterPro" id="IPR050314">
    <property type="entry name" value="Glycosyl_Hydrlase_18"/>
</dbReference>
<dbReference type="InterPro" id="IPR011583">
    <property type="entry name" value="Chitinase_II/V-like_cat"/>
</dbReference>
<accession>A0A1I8NRP1</accession>
<proteinExistence type="predicted"/>
<evidence type="ECO:0000256" key="1">
    <source>
        <dbReference type="ARBA" id="ARBA00022729"/>
    </source>
</evidence>
<evidence type="ECO:0000313" key="5">
    <source>
        <dbReference type="Proteomes" id="UP000095300"/>
    </source>
</evidence>
<dbReference type="Gene3D" id="3.10.50.10">
    <property type="match status" value="1"/>
</dbReference>
<feature type="signal peptide" evidence="2">
    <location>
        <begin position="1"/>
        <end position="18"/>
    </location>
</feature>
<protein>
    <recommendedName>
        <fullName evidence="3">GH18 domain-containing protein</fullName>
    </recommendedName>
</protein>
<dbReference type="OrthoDB" id="7281605at2759"/>
<dbReference type="PANTHER" id="PTHR11177">
    <property type="entry name" value="CHITINASE"/>
    <property type="match status" value="1"/>
</dbReference>
<dbReference type="KEGG" id="scac:106083218"/>
<evidence type="ECO:0000259" key="3">
    <source>
        <dbReference type="PROSITE" id="PS51910"/>
    </source>
</evidence>
<dbReference type="SMART" id="SM00636">
    <property type="entry name" value="Glyco_18"/>
    <property type="match status" value="1"/>
</dbReference>
<dbReference type="Pfam" id="PF00704">
    <property type="entry name" value="Glyco_hydro_18"/>
    <property type="match status" value="1"/>
</dbReference>